<comment type="caution">
    <text evidence="5">The sequence shown here is derived from an EMBL/GenBank/DDBJ whole genome shotgun (WGS) entry which is preliminary data.</text>
</comment>
<evidence type="ECO:0000256" key="2">
    <source>
        <dbReference type="SAM" id="MobiDB-lite"/>
    </source>
</evidence>
<feature type="compositionally biased region" description="Pro residues" evidence="2">
    <location>
        <begin position="371"/>
        <end position="387"/>
    </location>
</feature>
<keyword evidence="3" id="KW-0472">Membrane</keyword>
<gene>
    <name evidence="5" type="ORF">K7862_31840</name>
</gene>
<evidence type="ECO:0000256" key="3">
    <source>
        <dbReference type="SAM" id="Phobius"/>
    </source>
</evidence>
<proteinExistence type="predicted"/>
<dbReference type="EMBL" id="JAINZZ010000065">
    <property type="protein sequence ID" value="MBY8882192.1"/>
    <property type="molecule type" value="Genomic_DNA"/>
</dbReference>
<sequence length="397" mass="41511">MHARRGQKPSWNPTGSLSRGWMAAAAVFIALVPIADVFLPPSVHIAHALVLPVALTAVFFGPRRTATIAGIAILALVVAAVERMSLSSESVLVELGSLTLLSVLLLLVSRLLERRGHELAGLRHVSEAVLRPLPPRAGPVSIASAYRAADVDTPVGGDLYAVARTKGATRLLIGDVRGKGLGSIGDTEIVLGAFRATAHRPMPLPELVASLEGSVCWGLNEPGGDGPGADVRERFVTAAIVEIPDDEPYVHVVSCGHLPPLRFHDGAVTSLDTPDPAPPLGLGMLAEGGYAASTFAFAPGDRLLLYTDGVTEARDGRGVFYPLLERAAGWGDLGPARLVDTVTADLRRHAVAGLDDDMAVVALRRDESPDPSIPAPHRAAPPAPRPAPATALPNERG</sequence>
<evidence type="ECO:0000256" key="1">
    <source>
        <dbReference type="ARBA" id="ARBA00022801"/>
    </source>
</evidence>
<feature type="transmembrane region" description="Helical" evidence="3">
    <location>
        <begin position="92"/>
        <end position="112"/>
    </location>
</feature>
<dbReference type="SMART" id="SM00331">
    <property type="entry name" value="PP2C_SIG"/>
    <property type="match status" value="1"/>
</dbReference>
<dbReference type="SUPFAM" id="SSF81606">
    <property type="entry name" value="PP2C-like"/>
    <property type="match status" value="1"/>
</dbReference>
<organism evidence="5 6">
    <name type="scientific">Actinacidiphila acidipaludis</name>
    <dbReference type="NCBI Taxonomy" id="2873382"/>
    <lineage>
        <taxon>Bacteria</taxon>
        <taxon>Bacillati</taxon>
        <taxon>Actinomycetota</taxon>
        <taxon>Actinomycetes</taxon>
        <taxon>Kitasatosporales</taxon>
        <taxon>Streptomycetaceae</taxon>
        <taxon>Actinacidiphila</taxon>
    </lineage>
</organism>
<feature type="domain" description="PPM-type phosphatase" evidence="4">
    <location>
        <begin position="140"/>
        <end position="365"/>
    </location>
</feature>
<dbReference type="InterPro" id="IPR036457">
    <property type="entry name" value="PPM-type-like_dom_sf"/>
</dbReference>
<name>A0ABS7QGB0_9ACTN</name>
<dbReference type="RefSeq" id="WP_222968387.1">
    <property type="nucleotide sequence ID" value="NZ_JAINZZ010000065.1"/>
</dbReference>
<keyword evidence="3" id="KW-1133">Transmembrane helix</keyword>
<dbReference type="InterPro" id="IPR052016">
    <property type="entry name" value="Bact_Sigma-Reg"/>
</dbReference>
<evidence type="ECO:0000259" key="4">
    <source>
        <dbReference type="SMART" id="SM00331"/>
    </source>
</evidence>
<accession>A0ABS7QGB0</accession>
<dbReference type="InterPro" id="IPR001932">
    <property type="entry name" value="PPM-type_phosphatase-like_dom"/>
</dbReference>
<keyword evidence="6" id="KW-1185">Reference proteome</keyword>
<evidence type="ECO:0000313" key="6">
    <source>
        <dbReference type="Proteomes" id="UP000778578"/>
    </source>
</evidence>
<reference evidence="5 6" key="1">
    <citation type="submission" date="2021-08" db="EMBL/GenBank/DDBJ databases">
        <title>WGS of actinomycetes from Thailand.</title>
        <authorList>
            <person name="Thawai C."/>
        </authorList>
    </citation>
    <scope>NUCLEOTIDE SEQUENCE [LARGE SCALE GENOMIC DNA]</scope>
    <source>
        <strain evidence="5 6">PLK6-54</strain>
    </source>
</reference>
<dbReference type="Gene3D" id="3.60.40.10">
    <property type="entry name" value="PPM-type phosphatase domain"/>
    <property type="match status" value="1"/>
</dbReference>
<dbReference type="PANTHER" id="PTHR43156:SF2">
    <property type="entry name" value="STAGE II SPORULATION PROTEIN E"/>
    <property type="match status" value="1"/>
</dbReference>
<protein>
    <submittedName>
        <fullName evidence="5">Serine/threonine-protein phosphatase</fullName>
    </submittedName>
</protein>
<keyword evidence="3" id="KW-0812">Transmembrane</keyword>
<feature type="transmembrane region" description="Helical" evidence="3">
    <location>
        <begin position="21"/>
        <end position="39"/>
    </location>
</feature>
<feature type="transmembrane region" description="Helical" evidence="3">
    <location>
        <begin position="68"/>
        <end position="86"/>
    </location>
</feature>
<dbReference type="Proteomes" id="UP000778578">
    <property type="component" value="Unassembled WGS sequence"/>
</dbReference>
<dbReference type="Pfam" id="PF07228">
    <property type="entry name" value="SpoIIE"/>
    <property type="match status" value="1"/>
</dbReference>
<keyword evidence="1" id="KW-0378">Hydrolase</keyword>
<dbReference type="PANTHER" id="PTHR43156">
    <property type="entry name" value="STAGE II SPORULATION PROTEIN E-RELATED"/>
    <property type="match status" value="1"/>
</dbReference>
<evidence type="ECO:0000313" key="5">
    <source>
        <dbReference type="EMBL" id="MBY8882192.1"/>
    </source>
</evidence>
<feature type="region of interest" description="Disordered" evidence="2">
    <location>
        <begin position="364"/>
        <end position="397"/>
    </location>
</feature>